<keyword evidence="2" id="KW-1185">Reference proteome</keyword>
<dbReference type="Proteomes" id="UP000016511">
    <property type="component" value="Unassembled WGS sequence"/>
</dbReference>
<organism evidence="1 2">
    <name type="scientific">Aneurinibacillus aneurinilyticus ATCC 12856</name>
    <dbReference type="NCBI Taxonomy" id="649747"/>
    <lineage>
        <taxon>Bacteria</taxon>
        <taxon>Bacillati</taxon>
        <taxon>Bacillota</taxon>
        <taxon>Bacilli</taxon>
        <taxon>Bacillales</taxon>
        <taxon>Paenibacillaceae</taxon>
        <taxon>Aneurinibacillus group</taxon>
        <taxon>Aneurinibacillus</taxon>
    </lineage>
</organism>
<accession>U1X877</accession>
<name>U1X877_ANEAE</name>
<dbReference type="HOGENOM" id="CLU_3211720_0_0_9"/>
<comment type="caution">
    <text evidence="1">The sequence shown here is derived from an EMBL/GenBank/DDBJ whole genome shotgun (WGS) entry which is preliminary data.</text>
</comment>
<dbReference type="EMBL" id="AWSJ01000049">
    <property type="protein sequence ID" value="ERI11170.1"/>
    <property type="molecule type" value="Genomic_DNA"/>
</dbReference>
<dbReference type="PATRIC" id="fig|649747.3.peg.657"/>
<proteinExistence type="predicted"/>
<reference evidence="1 2" key="1">
    <citation type="submission" date="2013-08" db="EMBL/GenBank/DDBJ databases">
        <authorList>
            <person name="Weinstock G."/>
            <person name="Sodergren E."/>
            <person name="Wylie T."/>
            <person name="Fulton L."/>
            <person name="Fulton R."/>
            <person name="Fronick C."/>
            <person name="O'Laughlin M."/>
            <person name="Godfrey J."/>
            <person name="Miner T."/>
            <person name="Herter B."/>
            <person name="Appelbaum E."/>
            <person name="Cordes M."/>
            <person name="Lek S."/>
            <person name="Wollam A."/>
            <person name="Pepin K.H."/>
            <person name="Palsikar V.B."/>
            <person name="Mitreva M."/>
            <person name="Wilson R.K."/>
        </authorList>
    </citation>
    <scope>NUCLEOTIDE SEQUENCE [LARGE SCALE GENOMIC DNA]</scope>
    <source>
        <strain evidence="1 2">ATCC 12856</strain>
    </source>
</reference>
<evidence type="ECO:0000313" key="1">
    <source>
        <dbReference type="EMBL" id="ERI11170.1"/>
    </source>
</evidence>
<protein>
    <submittedName>
        <fullName evidence="1">Uncharacterized protein</fullName>
    </submittedName>
</protein>
<gene>
    <name evidence="1" type="ORF">HMPREF0083_00728</name>
</gene>
<evidence type="ECO:0000313" key="2">
    <source>
        <dbReference type="Proteomes" id="UP000016511"/>
    </source>
</evidence>
<dbReference type="AlphaFoldDB" id="U1X877"/>
<dbReference type="STRING" id="649747.HMPREF0083_00728"/>
<sequence length="44" mass="5191">MLTPEKPSRKGKVYEEWNNSLFYIPVVCELYASPIRQDGAFLYH</sequence>